<reference evidence="2" key="1">
    <citation type="journal article" date="2021" name="PeerJ">
        <title>Extensive microbial diversity within the chicken gut microbiome revealed by metagenomics and culture.</title>
        <authorList>
            <person name="Gilroy R."/>
            <person name="Ravi A."/>
            <person name="Getino M."/>
            <person name="Pursley I."/>
            <person name="Horton D.L."/>
            <person name="Alikhan N.F."/>
            <person name="Baker D."/>
            <person name="Gharbi K."/>
            <person name="Hall N."/>
            <person name="Watson M."/>
            <person name="Adriaenssens E.M."/>
            <person name="Foster-Nyarko E."/>
            <person name="Jarju S."/>
            <person name="Secka A."/>
            <person name="Antonio M."/>
            <person name="Oren A."/>
            <person name="Chaudhuri R.R."/>
            <person name="La Ragione R."/>
            <person name="Hildebrand F."/>
            <person name="Pallen M.J."/>
        </authorList>
    </citation>
    <scope>NUCLEOTIDE SEQUENCE</scope>
    <source>
        <strain evidence="2">F6-686</strain>
    </source>
</reference>
<dbReference type="EMBL" id="JAHLFT010000072">
    <property type="protein sequence ID" value="MBU3828619.1"/>
    <property type="molecule type" value="Genomic_DNA"/>
</dbReference>
<comment type="caution">
    <text evidence="2">The sequence shown here is derived from an EMBL/GenBank/DDBJ whole genome shotgun (WGS) entry which is preliminary data.</text>
</comment>
<name>A0A9E2NVP8_9LACO</name>
<evidence type="ECO:0000313" key="3">
    <source>
        <dbReference type="Proteomes" id="UP000823844"/>
    </source>
</evidence>
<keyword evidence="1" id="KW-1133">Transmembrane helix</keyword>
<keyword evidence="1" id="KW-0812">Transmembrane</keyword>
<keyword evidence="1" id="KW-0472">Membrane</keyword>
<evidence type="ECO:0000256" key="1">
    <source>
        <dbReference type="SAM" id="Phobius"/>
    </source>
</evidence>
<feature type="transmembrane region" description="Helical" evidence="1">
    <location>
        <begin position="36"/>
        <end position="57"/>
    </location>
</feature>
<dbReference type="AlphaFoldDB" id="A0A9E2NVP8"/>
<reference evidence="2" key="2">
    <citation type="submission" date="2021-04" db="EMBL/GenBank/DDBJ databases">
        <authorList>
            <person name="Gilroy R."/>
        </authorList>
    </citation>
    <scope>NUCLEOTIDE SEQUENCE</scope>
    <source>
        <strain evidence="2">F6-686</strain>
    </source>
</reference>
<gene>
    <name evidence="2" type="ORF">H9806_05745</name>
</gene>
<organism evidence="2 3">
    <name type="scientific">Candidatus Lactobacillus pullistercoris</name>
    <dbReference type="NCBI Taxonomy" id="2838636"/>
    <lineage>
        <taxon>Bacteria</taxon>
        <taxon>Bacillati</taxon>
        <taxon>Bacillota</taxon>
        <taxon>Bacilli</taxon>
        <taxon>Lactobacillales</taxon>
        <taxon>Lactobacillaceae</taxon>
        <taxon>Lactobacillus</taxon>
    </lineage>
</organism>
<sequence>MHSFALLVPLYIFFLVPIIGFPKIILTDFFARLSGYAIVVIFMRLFGSFNVYNPVVLGWKLSLAFNNPNALGAFSMVLFIEALVLFKELPHWFLIKIMCILTPLLFMSRSRTGICV</sequence>
<feature type="transmembrane region" description="Helical" evidence="1">
    <location>
        <begin position="92"/>
        <end position="108"/>
    </location>
</feature>
<dbReference type="Proteomes" id="UP000823844">
    <property type="component" value="Unassembled WGS sequence"/>
</dbReference>
<feature type="transmembrane region" description="Helical" evidence="1">
    <location>
        <begin position="69"/>
        <end position="86"/>
    </location>
</feature>
<accession>A0A9E2NVP8</accession>
<proteinExistence type="predicted"/>
<evidence type="ECO:0000313" key="2">
    <source>
        <dbReference type="EMBL" id="MBU3828619.1"/>
    </source>
</evidence>
<protein>
    <submittedName>
        <fullName evidence="2">Uncharacterized protein</fullName>
    </submittedName>
</protein>